<evidence type="ECO:0000256" key="3">
    <source>
        <dbReference type="ARBA" id="ARBA00022927"/>
    </source>
</evidence>
<keyword evidence="2" id="KW-0344">Guanine-nucleotide releasing factor</keyword>
<dbReference type="GO" id="GO:0005829">
    <property type="term" value="C:cytosol"/>
    <property type="evidence" value="ECO:0007669"/>
    <property type="project" value="TreeGrafter"/>
</dbReference>
<reference evidence="5 6" key="1">
    <citation type="journal article" date="2022" name="Nat. Ecol. Evol.">
        <title>A masculinizing supergene underlies an exaggerated male reproductive morph in a spider.</title>
        <authorList>
            <person name="Hendrickx F."/>
            <person name="De Corte Z."/>
            <person name="Sonet G."/>
            <person name="Van Belleghem S.M."/>
            <person name="Kostlbacher S."/>
            <person name="Vangestel C."/>
        </authorList>
    </citation>
    <scope>NUCLEOTIDE SEQUENCE [LARGE SCALE GENOMIC DNA]</scope>
    <source>
        <strain evidence="5">W744_W776</strain>
    </source>
</reference>
<dbReference type="InterPro" id="IPR011057">
    <property type="entry name" value="Mss4-like_sf"/>
</dbReference>
<comment type="caution">
    <text evidence="5">The sequence shown here is derived from an EMBL/GenBank/DDBJ whole genome shotgun (WGS) entry which is preliminary data.</text>
</comment>
<dbReference type="GO" id="GO:0008270">
    <property type="term" value="F:zinc ion binding"/>
    <property type="evidence" value="ECO:0007669"/>
    <property type="project" value="TreeGrafter"/>
</dbReference>
<gene>
    <name evidence="5" type="ORF">JTE90_011655</name>
</gene>
<dbReference type="FunFam" id="2.170.150.10:FF:000005">
    <property type="entry name" value="Guanine nucleotide exchange factor MSS4"/>
    <property type="match status" value="1"/>
</dbReference>
<dbReference type="GO" id="GO:0005085">
    <property type="term" value="F:guanyl-nucleotide exchange factor activity"/>
    <property type="evidence" value="ECO:0007669"/>
    <property type="project" value="UniProtKB-KW"/>
</dbReference>
<dbReference type="Gene3D" id="2.170.150.10">
    <property type="entry name" value="Metal Binding Protein, Guanine Nucleotide Exchange Factor, Chain A"/>
    <property type="match status" value="1"/>
</dbReference>
<dbReference type="GO" id="GO:0007264">
    <property type="term" value="P:small GTPase-mediated signal transduction"/>
    <property type="evidence" value="ECO:0007669"/>
    <property type="project" value="InterPro"/>
</dbReference>
<dbReference type="PROSITE" id="PS51796">
    <property type="entry name" value="MSS4"/>
    <property type="match status" value="1"/>
</dbReference>
<dbReference type="GO" id="GO:0015031">
    <property type="term" value="P:protein transport"/>
    <property type="evidence" value="ECO:0007669"/>
    <property type="project" value="UniProtKB-KW"/>
</dbReference>
<sequence>MAEIVESVSEDLSLPSDKSSTTEDMALNSELTIEGKNSKEIKCHRCPSIILAISAATLVTHKFKLPDPQLKEDKEKTTTDDTTTTTEYWCVDNMYAFENVGFSHNVDGVKYLICADCEIGPIGFYDLDTKLSYISLSKITYC</sequence>
<organism evidence="5 6">
    <name type="scientific">Oedothorax gibbosus</name>
    <dbReference type="NCBI Taxonomy" id="931172"/>
    <lineage>
        <taxon>Eukaryota</taxon>
        <taxon>Metazoa</taxon>
        <taxon>Ecdysozoa</taxon>
        <taxon>Arthropoda</taxon>
        <taxon>Chelicerata</taxon>
        <taxon>Arachnida</taxon>
        <taxon>Araneae</taxon>
        <taxon>Araneomorphae</taxon>
        <taxon>Entelegynae</taxon>
        <taxon>Araneoidea</taxon>
        <taxon>Linyphiidae</taxon>
        <taxon>Erigoninae</taxon>
        <taxon>Oedothorax</taxon>
    </lineage>
</organism>
<dbReference type="InterPro" id="IPR011323">
    <property type="entry name" value="Mss4/transl-control_tumour"/>
</dbReference>
<dbReference type="GO" id="GO:0006892">
    <property type="term" value="P:post-Golgi vesicle-mediated transport"/>
    <property type="evidence" value="ECO:0007669"/>
    <property type="project" value="TreeGrafter"/>
</dbReference>
<evidence type="ECO:0000313" key="6">
    <source>
        <dbReference type="Proteomes" id="UP000827092"/>
    </source>
</evidence>
<accession>A0AAV6U3D5</accession>
<keyword evidence="1" id="KW-0813">Transport</keyword>
<dbReference type="EMBL" id="JAFNEN010000725">
    <property type="protein sequence ID" value="KAG8178025.1"/>
    <property type="molecule type" value="Genomic_DNA"/>
</dbReference>
<dbReference type="Pfam" id="PF04421">
    <property type="entry name" value="Mss4"/>
    <property type="match status" value="1"/>
</dbReference>
<evidence type="ECO:0000313" key="5">
    <source>
        <dbReference type="EMBL" id="KAG8178025.1"/>
    </source>
</evidence>
<dbReference type="AlphaFoldDB" id="A0AAV6U3D5"/>
<dbReference type="InterPro" id="IPR007515">
    <property type="entry name" value="Mss4"/>
</dbReference>
<evidence type="ECO:0000256" key="4">
    <source>
        <dbReference type="SAM" id="MobiDB-lite"/>
    </source>
</evidence>
<keyword evidence="6" id="KW-1185">Reference proteome</keyword>
<evidence type="ECO:0008006" key="7">
    <source>
        <dbReference type="Google" id="ProtNLM"/>
    </source>
</evidence>
<evidence type="ECO:0000256" key="2">
    <source>
        <dbReference type="ARBA" id="ARBA00022658"/>
    </source>
</evidence>
<dbReference type="PANTHER" id="PTHR13276:SF0">
    <property type="entry name" value="GUANINE NUCLEOTIDE EXCHANGE FACTOR MSS4"/>
    <property type="match status" value="1"/>
</dbReference>
<feature type="region of interest" description="Disordered" evidence="4">
    <location>
        <begin position="1"/>
        <end position="25"/>
    </location>
</feature>
<name>A0AAV6U3D5_9ARAC</name>
<proteinExistence type="predicted"/>
<dbReference type="SUPFAM" id="SSF51316">
    <property type="entry name" value="Mss4-like"/>
    <property type="match status" value="1"/>
</dbReference>
<dbReference type="PANTHER" id="PTHR13276">
    <property type="entry name" value="GUANINE NUCLEOTIDE EXCHANGE FACTOR MSS4"/>
    <property type="match status" value="1"/>
</dbReference>
<protein>
    <recommendedName>
        <fullName evidence="7">Guanine nucleotide exchange factor MSS4</fullName>
    </recommendedName>
</protein>
<dbReference type="GO" id="GO:0016020">
    <property type="term" value="C:membrane"/>
    <property type="evidence" value="ECO:0007669"/>
    <property type="project" value="TreeGrafter"/>
</dbReference>
<dbReference type="Proteomes" id="UP000827092">
    <property type="component" value="Unassembled WGS sequence"/>
</dbReference>
<keyword evidence="3" id="KW-0653">Protein transport</keyword>
<evidence type="ECO:0000256" key="1">
    <source>
        <dbReference type="ARBA" id="ARBA00022448"/>
    </source>
</evidence>